<keyword evidence="2" id="KW-1185">Reference proteome</keyword>
<name>A0A7X5V340_9SPHN</name>
<comment type="caution">
    <text evidence="1">The sequence shown here is derived from an EMBL/GenBank/DDBJ whole genome shotgun (WGS) entry which is preliminary data.</text>
</comment>
<gene>
    <name evidence="1" type="ORF">FHR20_004003</name>
</gene>
<dbReference type="RefSeq" id="WP_167301332.1">
    <property type="nucleotide sequence ID" value="NZ_JAASQV010000005.1"/>
</dbReference>
<accession>A0A7X5V340</accession>
<evidence type="ECO:0000313" key="2">
    <source>
        <dbReference type="Proteomes" id="UP000564677"/>
    </source>
</evidence>
<protein>
    <submittedName>
        <fullName evidence="1">Uncharacterized protein</fullName>
    </submittedName>
</protein>
<organism evidence="1 2">
    <name type="scientific">Sphingomonas leidyi</name>
    <dbReference type="NCBI Taxonomy" id="68569"/>
    <lineage>
        <taxon>Bacteria</taxon>
        <taxon>Pseudomonadati</taxon>
        <taxon>Pseudomonadota</taxon>
        <taxon>Alphaproteobacteria</taxon>
        <taxon>Sphingomonadales</taxon>
        <taxon>Sphingomonadaceae</taxon>
        <taxon>Sphingomonas</taxon>
    </lineage>
</organism>
<dbReference type="EMBL" id="JAASQV010000005">
    <property type="protein sequence ID" value="NIJ67025.1"/>
    <property type="molecule type" value="Genomic_DNA"/>
</dbReference>
<dbReference type="AlphaFoldDB" id="A0A7X5V340"/>
<reference evidence="1 2" key="1">
    <citation type="submission" date="2020-03" db="EMBL/GenBank/DDBJ databases">
        <title>Genomic Encyclopedia of Type Strains, Phase IV (KMG-IV): sequencing the most valuable type-strain genomes for metagenomic binning, comparative biology and taxonomic classification.</title>
        <authorList>
            <person name="Goeker M."/>
        </authorList>
    </citation>
    <scope>NUCLEOTIDE SEQUENCE [LARGE SCALE GENOMIC DNA]</scope>
    <source>
        <strain evidence="1 2">DSM 4733</strain>
    </source>
</reference>
<evidence type="ECO:0000313" key="1">
    <source>
        <dbReference type="EMBL" id="NIJ67025.1"/>
    </source>
</evidence>
<proteinExistence type="predicted"/>
<sequence>MARVRNRPCRIFTEEDPDAARSIGMARNLGFSPREIAAPAAERWPPSAA</sequence>
<dbReference type="Proteomes" id="UP000564677">
    <property type="component" value="Unassembled WGS sequence"/>
</dbReference>